<evidence type="ECO:0000256" key="2">
    <source>
        <dbReference type="ARBA" id="ARBA00023015"/>
    </source>
</evidence>
<dbReference type="Pfam" id="PF00196">
    <property type="entry name" value="GerE"/>
    <property type="match status" value="1"/>
</dbReference>
<dbReference type="SUPFAM" id="SSF52172">
    <property type="entry name" value="CheY-like"/>
    <property type="match status" value="1"/>
</dbReference>
<keyword evidence="4" id="KW-0804">Transcription</keyword>
<evidence type="ECO:0000259" key="6">
    <source>
        <dbReference type="PROSITE" id="PS50043"/>
    </source>
</evidence>
<dbReference type="CDD" id="cd17535">
    <property type="entry name" value="REC_NarL-like"/>
    <property type="match status" value="1"/>
</dbReference>
<evidence type="ECO:0000256" key="5">
    <source>
        <dbReference type="PROSITE-ProRule" id="PRU00169"/>
    </source>
</evidence>
<dbReference type="PROSITE" id="PS50110">
    <property type="entry name" value="RESPONSE_REGULATORY"/>
    <property type="match status" value="1"/>
</dbReference>
<dbReference type="Gene3D" id="3.40.50.2300">
    <property type="match status" value="1"/>
</dbReference>
<dbReference type="Proteomes" id="UP000294599">
    <property type="component" value="Unassembled WGS sequence"/>
</dbReference>
<dbReference type="InterPro" id="IPR058245">
    <property type="entry name" value="NreC/VraR/RcsB-like_REC"/>
</dbReference>
<dbReference type="Pfam" id="PF00072">
    <property type="entry name" value="Response_reg"/>
    <property type="match status" value="1"/>
</dbReference>
<dbReference type="PROSITE" id="PS00622">
    <property type="entry name" value="HTH_LUXR_1"/>
    <property type="match status" value="1"/>
</dbReference>
<dbReference type="SMART" id="SM00421">
    <property type="entry name" value="HTH_LUXR"/>
    <property type="match status" value="1"/>
</dbReference>
<accession>A0A4R3L6K1</accession>
<keyword evidence="9" id="KW-1185">Reference proteome</keyword>
<keyword evidence="3" id="KW-0238">DNA-binding</keyword>
<dbReference type="EMBL" id="SMAF01000021">
    <property type="protein sequence ID" value="TCS94510.1"/>
    <property type="molecule type" value="Genomic_DNA"/>
</dbReference>
<dbReference type="PANTHER" id="PTHR43214">
    <property type="entry name" value="TWO-COMPONENT RESPONSE REGULATOR"/>
    <property type="match status" value="1"/>
</dbReference>
<reference evidence="8 9" key="1">
    <citation type="submission" date="2019-03" db="EMBL/GenBank/DDBJ databases">
        <title>Genomic Encyclopedia of Type Strains, Phase IV (KMG-IV): sequencing the most valuable type-strain genomes for metagenomic binning, comparative biology and taxonomic classification.</title>
        <authorList>
            <person name="Goeker M."/>
        </authorList>
    </citation>
    <scope>NUCLEOTIDE SEQUENCE [LARGE SCALE GENOMIC DNA]</scope>
    <source>
        <strain evidence="8 9">DSM 21944</strain>
    </source>
</reference>
<evidence type="ECO:0000256" key="4">
    <source>
        <dbReference type="ARBA" id="ARBA00023163"/>
    </source>
</evidence>
<proteinExistence type="predicted"/>
<feature type="modified residue" description="4-aspartylphosphate" evidence="5">
    <location>
        <position position="54"/>
    </location>
</feature>
<comment type="caution">
    <text evidence="8">The sequence shown here is derived from an EMBL/GenBank/DDBJ whole genome shotgun (WGS) entry which is preliminary data.</text>
</comment>
<dbReference type="InterPro" id="IPR000792">
    <property type="entry name" value="Tscrpt_reg_LuxR_C"/>
</dbReference>
<dbReference type="PROSITE" id="PS50043">
    <property type="entry name" value="HTH_LUXR_2"/>
    <property type="match status" value="1"/>
</dbReference>
<dbReference type="InterPro" id="IPR039420">
    <property type="entry name" value="WalR-like"/>
</dbReference>
<dbReference type="GO" id="GO:0006355">
    <property type="term" value="P:regulation of DNA-templated transcription"/>
    <property type="evidence" value="ECO:0007669"/>
    <property type="project" value="InterPro"/>
</dbReference>
<dbReference type="GO" id="GO:0003677">
    <property type="term" value="F:DNA binding"/>
    <property type="evidence" value="ECO:0007669"/>
    <property type="project" value="UniProtKB-KW"/>
</dbReference>
<dbReference type="InterPro" id="IPR016032">
    <property type="entry name" value="Sig_transdc_resp-reg_C-effctor"/>
</dbReference>
<protein>
    <submittedName>
        <fullName evidence="8">Two-component system invasion response regulator UvrY</fullName>
    </submittedName>
</protein>
<keyword evidence="2" id="KW-0805">Transcription regulation</keyword>
<feature type="domain" description="Response regulatory" evidence="7">
    <location>
        <begin position="3"/>
        <end position="119"/>
    </location>
</feature>
<evidence type="ECO:0000259" key="7">
    <source>
        <dbReference type="PROSITE" id="PS50110"/>
    </source>
</evidence>
<dbReference type="CDD" id="cd06170">
    <property type="entry name" value="LuxR_C_like"/>
    <property type="match status" value="1"/>
</dbReference>
<evidence type="ECO:0000313" key="9">
    <source>
        <dbReference type="Proteomes" id="UP000294599"/>
    </source>
</evidence>
<name>A0A4R3L6K1_9GAMM</name>
<dbReference type="SMART" id="SM00448">
    <property type="entry name" value="REC"/>
    <property type="match status" value="1"/>
</dbReference>
<dbReference type="RefSeq" id="WP_243695120.1">
    <property type="nucleotide sequence ID" value="NZ_JBHLWF010000081.1"/>
</dbReference>
<dbReference type="InterPro" id="IPR001789">
    <property type="entry name" value="Sig_transdc_resp-reg_receiver"/>
</dbReference>
<dbReference type="AlphaFoldDB" id="A0A4R3L6K1"/>
<feature type="domain" description="HTH luxR-type" evidence="6">
    <location>
        <begin position="142"/>
        <end position="207"/>
    </location>
</feature>
<organism evidence="8 9">
    <name type="scientific">Pseudofulvimonas gallinarii</name>
    <dbReference type="NCBI Taxonomy" id="634155"/>
    <lineage>
        <taxon>Bacteria</taxon>
        <taxon>Pseudomonadati</taxon>
        <taxon>Pseudomonadota</taxon>
        <taxon>Gammaproteobacteria</taxon>
        <taxon>Lysobacterales</taxon>
        <taxon>Rhodanobacteraceae</taxon>
        <taxon>Pseudofulvimonas</taxon>
    </lineage>
</organism>
<evidence type="ECO:0000313" key="8">
    <source>
        <dbReference type="EMBL" id="TCS94510.1"/>
    </source>
</evidence>
<dbReference type="PANTHER" id="PTHR43214:SF41">
    <property type="entry name" value="NITRATE_NITRITE RESPONSE REGULATOR PROTEIN NARP"/>
    <property type="match status" value="1"/>
</dbReference>
<dbReference type="PRINTS" id="PR00038">
    <property type="entry name" value="HTHLUXR"/>
</dbReference>
<sequence length="224" mass="24128">MIRVLLVDDHAMIRTGCRHVLENAGGFEIVGEAESAEEALPMVRSLQPDVVLMDLNLPGASGLQATEHITATQPKVKVIVLTVIEALPLPKLLLNAGAWGYLTKQAPGEELVQAVRQVSQGRRYLSPEIANGLAMLGLRGGEASPLSILTVREMDVALALARGDSNKKIAGLLHMSEKTVSSHKLRILEKLEVDNVVALANLMSHYQLLERGIEPRSGLDPVTA</sequence>
<dbReference type="SUPFAM" id="SSF46894">
    <property type="entry name" value="C-terminal effector domain of the bipartite response regulators"/>
    <property type="match status" value="1"/>
</dbReference>
<gene>
    <name evidence="8" type="ORF">EDC25_12129</name>
</gene>
<dbReference type="InterPro" id="IPR011006">
    <property type="entry name" value="CheY-like_superfamily"/>
</dbReference>
<evidence type="ECO:0000256" key="1">
    <source>
        <dbReference type="ARBA" id="ARBA00022553"/>
    </source>
</evidence>
<evidence type="ECO:0000256" key="3">
    <source>
        <dbReference type="ARBA" id="ARBA00023125"/>
    </source>
</evidence>
<dbReference type="GO" id="GO:0000160">
    <property type="term" value="P:phosphorelay signal transduction system"/>
    <property type="evidence" value="ECO:0007669"/>
    <property type="project" value="InterPro"/>
</dbReference>
<keyword evidence="1 5" id="KW-0597">Phosphoprotein</keyword>